<evidence type="ECO:0000313" key="2">
    <source>
        <dbReference type="Proteomes" id="UP000314294"/>
    </source>
</evidence>
<sequence length="230" mass="25702">MRAGRLWRHQDGVWSLGFLCQQLNDHRLNVKEQDVHVGVCQVGLHCLDHQGIVGVFRQVALGGRKEERGRGEHRHNRRRREEEEAEVEAEEEAAKWIPTSRLVASVCSLCWAMFFSAARLRRVIACFRASTVAGASSSQAFKISTAVMPITQRSRAPENTGWNVDGAIGAAHHQVVVRRPPLNDLDGEEVSRRQHDAFPLPEAEQADGVVAGHGADTVLHPGLQQRKHRR</sequence>
<dbReference type="EMBL" id="SRLO01000512">
    <property type="protein sequence ID" value="TNN53580.1"/>
    <property type="molecule type" value="Genomic_DNA"/>
</dbReference>
<dbReference type="Proteomes" id="UP000314294">
    <property type="component" value="Unassembled WGS sequence"/>
</dbReference>
<organism evidence="1 2">
    <name type="scientific">Liparis tanakae</name>
    <name type="common">Tanaka's snailfish</name>
    <dbReference type="NCBI Taxonomy" id="230148"/>
    <lineage>
        <taxon>Eukaryota</taxon>
        <taxon>Metazoa</taxon>
        <taxon>Chordata</taxon>
        <taxon>Craniata</taxon>
        <taxon>Vertebrata</taxon>
        <taxon>Euteleostomi</taxon>
        <taxon>Actinopterygii</taxon>
        <taxon>Neopterygii</taxon>
        <taxon>Teleostei</taxon>
        <taxon>Neoteleostei</taxon>
        <taxon>Acanthomorphata</taxon>
        <taxon>Eupercaria</taxon>
        <taxon>Perciformes</taxon>
        <taxon>Cottioidei</taxon>
        <taxon>Cottales</taxon>
        <taxon>Liparidae</taxon>
        <taxon>Liparis</taxon>
    </lineage>
</organism>
<proteinExistence type="predicted"/>
<gene>
    <name evidence="1" type="ORF">EYF80_036223</name>
</gene>
<reference evidence="1 2" key="1">
    <citation type="submission" date="2019-03" db="EMBL/GenBank/DDBJ databases">
        <title>First draft genome of Liparis tanakae, snailfish: a comprehensive survey of snailfish specific genes.</title>
        <authorList>
            <person name="Kim W."/>
            <person name="Song I."/>
            <person name="Jeong J.-H."/>
            <person name="Kim D."/>
            <person name="Kim S."/>
            <person name="Ryu S."/>
            <person name="Song J.Y."/>
            <person name="Lee S.K."/>
        </authorList>
    </citation>
    <scope>NUCLEOTIDE SEQUENCE [LARGE SCALE GENOMIC DNA]</scope>
    <source>
        <tissue evidence="1">Muscle</tissue>
    </source>
</reference>
<comment type="caution">
    <text evidence="1">The sequence shown here is derived from an EMBL/GenBank/DDBJ whole genome shotgun (WGS) entry which is preliminary data.</text>
</comment>
<protein>
    <submittedName>
        <fullName evidence="1">Uncharacterized protein</fullName>
    </submittedName>
</protein>
<dbReference type="AlphaFoldDB" id="A0A4Z2GK07"/>
<keyword evidence="2" id="KW-1185">Reference proteome</keyword>
<name>A0A4Z2GK07_9TELE</name>
<evidence type="ECO:0000313" key="1">
    <source>
        <dbReference type="EMBL" id="TNN53580.1"/>
    </source>
</evidence>
<accession>A0A4Z2GK07</accession>